<feature type="transmembrane region" description="Helical" evidence="1">
    <location>
        <begin position="307"/>
        <end position="328"/>
    </location>
</feature>
<keyword evidence="1" id="KW-1133">Transmembrane helix</keyword>
<reference evidence="2 3" key="1">
    <citation type="journal article" date="2017" name="Genome Med.">
        <title>A novel Ruminococcus gnavus clade enriched in inflammatory bowel disease patients.</title>
        <authorList>
            <person name="Hall A.B."/>
            <person name="Yassour M."/>
            <person name="Sauk J."/>
            <person name="Garner A."/>
            <person name="Jiang X."/>
            <person name="Arthur T."/>
            <person name="Lagoudas G.K."/>
            <person name="Vatanen T."/>
            <person name="Fornelos N."/>
            <person name="Wilson R."/>
            <person name="Bertha M."/>
            <person name="Cohen M."/>
            <person name="Garber J."/>
            <person name="Khalili H."/>
            <person name="Gevers D."/>
            <person name="Ananthakrishnan A.N."/>
            <person name="Kugathasan S."/>
            <person name="Lander E.S."/>
            <person name="Blainey P."/>
            <person name="Vlamakis H."/>
            <person name="Xavier R.J."/>
            <person name="Huttenhower C."/>
        </authorList>
    </citation>
    <scope>NUCLEOTIDE SEQUENCE [LARGE SCALE GENOMIC DNA]</scope>
    <source>
        <strain evidence="2 3">RJX1118</strain>
    </source>
</reference>
<feature type="transmembrane region" description="Helical" evidence="1">
    <location>
        <begin position="548"/>
        <end position="566"/>
    </location>
</feature>
<comment type="caution">
    <text evidence="2">The sequence shown here is derived from an EMBL/GenBank/DDBJ whole genome shotgun (WGS) entry which is preliminary data.</text>
</comment>
<feature type="transmembrane region" description="Helical" evidence="1">
    <location>
        <begin position="479"/>
        <end position="501"/>
    </location>
</feature>
<dbReference type="Proteomes" id="UP000234849">
    <property type="component" value="Unassembled WGS sequence"/>
</dbReference>
<feature type="transmembrane region" description="Helical" evidence="1">
    <location>
        <begin position="340"/>
        <end position="360"/>
    </location>
</feature>
<feature type="transmembrane region" description="Helical" evidence="1">
    <location>
        <begin position="238"/>
        <end position="260"/>
    </location>
</feature>
<evidence type="ECO:0000256" key="1">
    <source>
        <dbReference type="SAM" id="Phobius"/>
    </source>
</evidence>
<protein>
    <submittedName>
        <fullName evidence="2">Uncharacterized protein</fullName>
    </submittedName>
</protein>
<accession>A0A2N5NJA0</accession>
<evidence type="ECO:0000313" key="3">
    <source>
        <dbReference type="Proteomes" id="UP000234849"/>
    </source>
</evidence>
<keyword evidence="1" id="KW-0472">Membrane</keyword>
<dbReference type="EMBL" id="NIHM01000007">
    <property type="protein sequence ID" value="PLT55931.1"/>
    <property type="molecule type" value="Genomic_DNA"/>
</dbReference>
<feature type="transmembrane region" description="Helical" evidence="1">
    <location>
        <begin position="578"/>
        <end position="597"/>
    </location>
</feature>
<feature type="transmembrane region" description="Helical" evidence="1">
    <location>
        <begin position="266"/>
        <end position="287"/>
    </location>
</feature>
<organism evidence="2 3">
    <name type="scientific">Mediterraneibacter gnavus</name>
    <name type="common">Ruminococcus gnavus</name>
    <dbReference type="NCBI Taxonomy" id="33038"/>
    <lineage>
        <taxon>Bacteria</taxon>
        <taxon>Bacillati</taxon>
        <taxon>Bacillota</taxon>
        <taxon>Clostridia</taxon>
        <taxon>Lachnospirales</taxon>
        <taxon>Lachnospiraceae</taxon>
        <taxon>Mediterraneibacter</taxon>
    </lineage>
</organism>
<keyword evidence="1" id="KW-0812">Transmembrane</keyword>
<feature type="transmembrane region" description="Helical" evidence="1">
    <location>
        <begin position="507"/>
        <end position="528"/>
    </location>
</feature>
<name>A0A2N5NJA0_MEDGN</name>
<dbReference type="AlphaFoldDB" id="A0A2N5NJA0"/>
<evidence type="ECO:0000313" key="2">
    <source>
        <dbReference type="EMBL" id="PLT55931.1"/>
    </source>
</evidence>
<proteinExistence type="predicted"/>
<sequence>MNHLNSIYQRLQSNYSDCDITYAPGLLTVKCKNGEIRADGFRTCFLEDGKTVQELLEKNDDNLYEEMERFILYLQEGGADAAQSDELKMLKNPAYHNAFTRSGKIAGRILLIAGGAELLLLAFCFRQDQLLFFLLPLLIWPIFSLALIAFVRKKILARIWICPNCGSRLPLTCSPFSVIIEYVASCPACGANLETESLPSEIPETDDEDGKISDTADQSMTFSPNPEGVVKPPCKWPALLSGIVIILYSLLGLFMTLFYMGDAPSVGIALGIVMHVSILLAGIALLVCRAPKLPEHSRPVICIQERIFVSVLAFIVWPPALFLLLIAFGYCVQPPLDVSFGLIMFLIGLGLLICGIWMLLAGKNRRLYVFENGSLTYMTSWGRKRELLPGQRFSLRFGANDSIQFLNADKKKIFSIEYNMRGVDKLANWIESREIPLEITKLKEQQIQQEEGIEPVIQWREEYTTRLHSHLKEIRLGKWLVLALFWTGSIIPLFLFTTGALKFSQTIYLMAASPLPLIVYYLAFAPVLTLNGKQKGATAEWQSHHIRISLPLVLLPALWLMSVFHYGLEQVLIMEEKWYTLAFWFGLGAIFIIAFVLRTPKRLRGEGLFMISLSLLLVAEPMAYAGNFALCGEETHYPAKVLERNIEQDDDDDSLEYSLTVQLDDGTAFEFPVTEELYEMEESGTEFVVCQRGNPLGVRMLDLHLPPEK</sequence>
<dbReference type="RefSeq" id="WP_101879538.1">
    <property type="nucleotide sequence ID" value="NZ_NIHM01000007.1"/>
</dbReference>
<feature type="transmembrane region" description="Helical" evidence="1">
    <location>
        <begin position="131"/>
        <end position="151"/>
    </location>
</feature>
<feature type="transmembrane region" description="Helical" evidence="1">
    <location>
        <begin position="105"/>
        <end position="125"/>
    </location>
</feature>
<gene>
    <name evidence="2" type="ORF">CDL18_07100</name>
</gene>